<keyword evidence="7 10" id="KW-1133">Transmembrane helix</keyword>
<evidence type="ECO:0000256" key="2">
    <source>
        <dbReference type="ARBA" id="ARBA00022448"/>
    </source>
</evidence>
<evidence type="ECO:0000259" key="11">
    <source>
        <dbReference type="Pfam" id="PF11356"/>
    </source>
</evidence>
<comment type="caution">
    <text evidence="13">The sequence shown here is derived from an EMBL/GenBank/DDBJ whole genome shotgun (WGS) entry which is preliminary data.</text>
</comment>
<dbReference type="InterPro" id="IPR036034">
    <property type="entry name" value="PDZ_sf"/>
</dbReference>
<feature type="domain" description="PDZ" evidence="12">
    <location>
        <begin position="216"/>
        <end position="275"/>
    </location>
</feature>
<dbReference type="Proteomes" id="UP000253918">
    <property type="component" value="Unassembled WGS sequence"/>
</dbReference>
<name>A0A369VRZ3_9SPHN</name>
<comment type="subcellular location">
    <subcellularLocation>
        <location evidence="1">Cell inner membrane</location>
    </subcellularLocation>
</comment>
<feature type="region of interest" description="Disordered" evidence="9">
    <location>
        <begin position="151"/>
        <end position="187"/>
    </location>
</feature>
<keyword evidence="4" id="KW-0997">Cell inner membrane</keyword>
<dbReference type="InterPro" id="IPR024961">
    <property type="entry name" value="T2SS_GspC_N"/>
</dbReference>
<dbReference type="Pfam" id="PF13180">
    <property type="entry name" value="PDZ_2"/>
    <property type="match status" value="1"/>
</dbReference>
<evidence type="ECO:0000256" key="1">
    <source>
        <dbReference type="ARBA" id="ARBA00004533"/>
    </source>
</evidence>
<protein>
    <submittedName>
        <fullName evidence="13">PDZ domain-containing protein</fullName>
    </submittedName>
</protein>
<evidence type="ECO:0000313" key="14">
    <source>
        <dbReference type="Proteomes" id="UP000253918"/>
    </source>
</evidence>
<reference evidence="13 14" key="1">
    <citation type="submission" date="2018-07" db="EMBL/GenBank/DDBJ databases">
        <title>a novel species of Sphingomonas isolated from the rhizosphere soil of Araceae plant.</title>
        <authorList>
            <person name="Zhiyong W."/>
            <person name="Qinglan Z."/>
            <person name="Zhiwei F."/>
            <person name="Ding X."/>
            <person name="Gejiao W."/>
            <person name="Shixue Z."/>
        </authorList>
    </citation>
    <scope>NUCLEOTIDE SEQUENCE [LARGE SCALE GENOMIC DNA]</scope>
    <source>
        <strain evidence="13 14">WZY 27</strain>
    </source>
</reference>
<feature type="compositionally biased region" description="Low complexity" evidence="9">
    <location>
        <begin position="156"/>
        <end position="187"/>
    </location>
</feature>
<keyword evidence="3" id="KW-1003">Cell membrane</keyword>
<dbReference type="Gene3D" id="2.30.42.10">
    <property type="match status" value="1"/>
</dbReference>
<evidence type="ECO:0000256" key="6">
    <source>
        <dbReference type="ARBA" id="ARBA00022927"/>
    </source>
</evidence>
<dbReference type="GO" id="GO:0005886">
    <property type="term" value="C:plasma membrane"/>
    <property type="evidence" value="ECO:0007669"/>
    <property type="project" value="UniProtKB-SubCell"/>
</dbReference>
<keyword evidence="8 10" id="KW-0472">Membrane</keyword>
<dbReference type="AlphaFoldDB" id="A0A369VRZ3"/>
<evidence type="ECO:0000256" key="9">
    <source>
        <dbReference type="SAM" id="MobiDB-lite"/>
    </source>
</evidence>
<sequence>MRLELDARARRLLRRLPRTNPYSLAEIVLLAVLAWQCAALIWAILTPVDPLGRWKPVAPSGPALPGAVLRGFDPFFRLQQQAGPATVTSLQLKLFGTRIDEANGGGSAIIAAADGIQKSFAVGEEVAPGVRLKAVAFDHVSLDRGGASEDLFLDQSSGAPAPAPADGAPAPGGAATPPSPAPAAGGSSIAQLRGEVGAIPRIDGGRVSGLVVRPQGSGAAFRRAGLREGDVITAIGGRPVTGPGDLDRIGTEFAGGGTLSVTVERGNQTLPLAITITGQ</sequence>
<evidence type="ECO:0000256" key="10">
    <source>
        <dbReference type="SAM" id="Phobius"/>
    </source>
</evidence>
<keyword evidence="14" id="KW-1185">Reference proteome</keyword>
<evidence type="ECO:0000256" key="5">
    <source>
        <dbReference type="ARBA" id="ARBA00022692"/>
    </source>
</evidence>
<evidence type="ECO:0000259" key="12">
    <source>
        <dbReference type="Pfam" id="PF13180"/>
    </source>
</evidence>
<dbReference type="Pfam" id="PF11356">
    <property type="entry name" value="T2SSC"/>
    <property type="match status" value="1"/>
</dbReference>
<accession>A0A369VRZ3</accession>
<dbReference type="SUPFAM" id="SSF50156">
    <property type="entry name" value="PDZ domain-like"/>
    <property type="match status" value="1"/>
</dbReference>
<feature type="transmembrane region" description="Helical" evidence="10">
    <location>
        <begin position="21"/>
        <end position="45"/>
    </location>
</feature>
<dbReference type="RefSeq" id="WP_114687227.1">
    <property type="nucleotide sequence ID" value="NZ_QQNB01000002.1"/>
</dbReference>
<feature type="domain" description="Type II secretion system protein GspC N-terminal" evidence="11">
    <location>
        <begin position="28"/>
        <end position="153"/>
    </location>
</feature>
<dbReference type="OrthoDB" id="9812912at2"/>
<proteinExistence type="predicted"/>
<organism evidence="13 14">
    <name type="scientific">Sphingomonas aracearum</name>
    <dbReference type="NCBI Taxonomy" id="2283317"/>
    <lineage>
        <taxon>Bacteria</taxon>
        <taxon>Pseudomonadati</taxon>
        <taxon>Pseudomonadota</taxon>
        <taxon>Alphaproteobacteria</taxon>
        <taxon>Sphingomonadales</taxon>
        <taxon>Sphingomonadaceae</taxon>
        <taxon>Sphingomonas</taxon>
    </lineage>
</organism>
<dbReference type="EMBL" id="QQNB01000002">
    <property type="protein sequence ID" value="RDE05156.1"/>
    <property type="molecule type" value="Genomic_DNA"/>
</dbReference>
<evidence type="ECO:0000256" key="7">
    <source>
        <dbReference type="ARBA" id="ARBA00022989"/>
    </source>
</evidence>
<evidence type="ECO:0000256" key="4">
    <source>
        <dbReference type="ARBA" id="ARBA00022519"/>
    </source>
</evidence>
<dbReference type="GO" id="GO:0015031">
    <property type="term" value="P:protein transport"/>
    <property type="evidence" value="ECO:0007669"/>
    <property type="project" value="UniProtKB-KW"/>
</dbReference>
<dbReference type="InterPro" id="IPR001478">
    <property type="entry name" value="PDZ"/>
</dbReference>
<gene>
    <name evidence="13" type="ORF">DVW87_07705</name>
</gene>
<keyword evidence="6" id="KW-0653">Protein transport</keyword>
<evidence type="ECO:0000256" key="8">
    <source>
        <dbReference type="ARBA" id="ARBA00023136"/>
    </source>
</evidence>
<keyword evidence="2" id="KW-0813">Transport</keyword>
<keyword evidence="5 10" id="KW-0812">Transmembrane</keyword>
<dbReference type="Gene3D" id="2.30.30.830">
    <property type="match status" value="1"/>
</dbReference>
<evidence type="ECO:0000256" key="3">
    <source>
        <dbReference type="ARBA" id="ARBA00022475"/>
    </source>
</evidence>
<evidence type="ECO:0000313" key="13">
    <source>
        <dbReference type="EMBL" id="RDE05156.1"/>
    </source>
</evidence>